<keyword evidence="7" id="KW-1185">Reference proteome</keyword>
<evidence type="ECO:0000256" key="4">
    <source>
        <dbReference type="ARBA" id="ARBA00023157"/>
    </source>
</evidence>
<organism evidence="7 8">
    <name type="scientific">Saccoglossus kowalevskii</name>
    <name type="common">Acorn worm</name>
    <dbReference type="NCBI Taxonomy" id="10224"/>
    <lineage>
        <taxon>Eukaryota</taxon>
        <taxon>Metazoa</taxon>
        <taxon>Hemichordata</taxon>
        <taxon>Enteropneusta</taxon>
        <taxon>Harrimaniidae</taxon>
        <taxon>Saccoglossus</taxon>
    </lineage>
</organism>
<dbReference type="InterPro" id="IPR050654">
    <property type="entry name" value="AChE-related_enzymes"/>
</dbReference>
<evidence type="ECO:0000256" key="2">
    <source>
        <dbReference type="ARBA" id="ARBA00022487"/>
    </source>
</evidence>
<dbReference type="InterPro" id="IPR029058">
    <property type="entry name" value="AB_hydrolase_fold"/>
</dbReference>
<feature type="domain" description="Carboxylesterase type B" evidence="6">
    <location>
        <begin position="2"/>
        <end position="241"/>
    </location>
</feature>
<evidence type="ECO:0000256" key="3">
    <source>
        <dbReference type="ARBA" id="ARBA00022801"/>
    </source>
</evidence>
<dbReference type="PANTHER" id="PTHR43918:SF4">
    <property type="entry name" value="CARBOXYLIC ESTER HYDROLASE"/>
    <property type="match status" value="1"/>
</dbReference>
<dbReference type="InterPro" id="IPR000997">
    <property type="entry name" value="Cholinesterase"/>
</dbReference>
<evidence type="ECO:0000259" key="6">
    <source>
        <dbReference type="Pfam" id="PF00135"/>
    </source>
</evidence>
<dbReference type="PROSITE" id="PS00122">
    <property type="entry name" value="CARBOXYLESTERASE_B_1"/>
    <property type="match status" value="1"/>
</dbReference>
<dbReference type="EC" id="3.1.1.-" evidence="5"/>
<dbReference type="Proteomes" id="UP000694865">
    <property type="component" value="Unplaced"/>
</dbReference>
<protein>
    <recommendedName>
        <fullName evidence="5">Carboxylic ester hydrolase</fullName>
        <ecNumber evidence="5">3.1.1.-</ecNumber>
    </recommendedName>
</protein>
<keyword evidence="2" id="KW-0719">Serine esterase</keyword>
<evidence type="ECO:0000313" key="7">
    <source>
        <dbReference type="Proteomes" id="UP000694865"/>
    </source>
</evidence>
<evidence type="ECO:0000256" key="5">
    <source>
        <dbReference type="RuleBase" id="RU361235"/>
    </source>
</evidence>
<keyword evidence="3 5" id="KW-0378">Hydrolase</keyword>
<dbReference type="Pfam" id="PF00135">
    <property type="entry name" value="COesterase"/>
    <property type="match status" value="2"/>
</dbReference>
<gene>
    <name evidence="8" type="primary">LOC100371748</name>
</gene>
<dbReference type="SUPFAM" id="SSF53474">
    <property type="entry name" value="alpha/beta-Hydrolases"/>
    <property type="match status" value="1"/>
</dbReference>
<dbReference type="InterPro" id="IPR019826">
    <property type="entry name" value="Carboxylesterase_B_AS"/>
</dbReference>
<dbReference type="InterPro" id="IPR019819">
    <property type="entry name" value="Carboxylesterase_B_CS"/>
</dbReference>
<dbReference type="InterPro" id="IPR002018">
    <property type="entry name" value="CarbesteraseB"/>
</dbReference>
<accession>A0ABM0MZ37</accession>
<proteinExistence type="inferred from homology"/>
<evidence type="ECO:0000256" key="1">
    <source>
        <dbReference type="ARBA" id="ARBA00005964"/>
    </source>
</evidence>
<keyword evidence="4" id="KW-1015">Disulfide bond</keyword>
<sequence length="602" mass="68110">MGAVAGNRIRILEETVHSFKGIPYAEPPIGELRFKNPLPLQHPWSGIRNATTFGNACWQQSDTMFLTAATDLTPSETLSEDCLYLNIWTPESAHNAAVMLWFHGGSFFWGAGSISLYNGGTLAAVEKVVVVTVNYRLGAFGFLTLKHTDIRGNMGMMDQVLAIEWVKENIRYFGGDPDKITLVGQSAGGASVTYHLLSHVGRNNFRRAIVQSGTSNSPALDPKTMDETNHYAQLLSADLGCVESIIPLNITTSLHDLPTPADPIDYSIYEENYESSSEVTLGEIDQYFENHATEVIACLRTREPIDFVTSLWSFGLHFPTIDDAFIRETPADSINGEDFKRTELLIGMNENEAAVNLLRMNWLPRENDSVIDASLFHQRIQDFYRRDQNDNILAETTAFMYRDWYDKHNPEKLRDAYEDIVGDHDIKCPSIEFARTYSASDSTQVYMYQYTHRPSLSSWPEWMGCVHGDELAFVFGHPLHMENGYTEEESNFSRKIMKYWANFAKTGNPNVDDPASDHHGNQWTRYGLDNLAYLTLNMSILNKTILSRGLRVPYCDFWRELVPKVTEGESTPKDTDKVRISTFSATTRRSFENVGSKFGTFT</sequence>
<feature type="domain" description="Carboxylesterase type B" evidence="6">
    <location>
        <begin position="283"/>
        <end position="541"/>
    </location>
</feature>
<dbReference type="PANTHER" id="PTHR43918">
    <property type="entry name" value="ACETYLCHOLINESTERASE"/>
    <property type="match status" value="1"/>
</dbReference>
<dbReference type="Gene3D" id="3.40.50.1820">
    <property type="entry name" value="alpha/beta hydrolase"/>
    <property type="match status" value="1"/>
</dbReference>
<dbReference type="GeneID" id="100371748"/>
<name>A0ABM0MZ37_SACKO</name>
<comment type="similarity">
    <text evidence="1 5">Belongs to the type-B carboxylesterase/lipase family.</text>
</comment>
<dbReference type="PROSITE" id="PS00941">
    <property type="entry name" value="CARBOXYLESTERASE_B_2"/>
    <property type="match status" value="1"/>
</dbReference>
<reference evidence="8" key="1">
    <citation type="submission" date="2025-08" db="UniProtKB">
        <authorList>
            <consortium name="RefSeq"/>
        </authorList>
    </citation>
    <scope>IDENTIFICATION</scope>
    <source>
        <tissue evidence="8">Testes</tissue>
    </source>
</reference>
<dbReference type="PRINTS" id="PR00878">
    <property type="entry name" value="CHOLNESTRASE"/>
</dbReference>
<dbReference type="RefSeq" id="XP_006825278.1">
    <property type="nucleotide sequence ID" value="XM_006825215.1"/>
</dbReference>
<evidence type="ECO:0000313" key="8">
    <source>
        <dbReference type="RefSeq" id="XP_006825278.1"/>
    </source>
</evidence>